<reference evidence="1 2" key="1">
    <citation type="submission" date="2020-06" db="EMBL/GenBank/DDBJ databases">
        <title>Haloterrigena sp. nov., an extremely halophilic archaeon isolated from a saline sediment.</title>
        <authorList>
            <person name="Liu B.-B."/>
        </authorList>
    </citation>
    <scope>NUCLEOTIDE SEQUENCE [LARGE SCALE GENOMIC DNA]</scope>
    <source>
        <strain evidence="1 2">SYSU A558-1</strain>
    </source>
</reference>
<gene>
    <name evidence="1" type="ORF">HTZ84_04960</name>
</gene>
<protein>
    <submittedName>
        <fullName evidence="1">Uncharacterized protein</fullName>
    </submittedName>
</protein>
<accession>A0ABX2L7F7</accession>
<proteinExistence type="predicted"/>
<evidence type="ECO:0000313" key="2">
    <source>
        <dbReference type="Proteomes" id="UP001016761"/>
    </source>
</evidence>
<dbReference type="Proteomes" id="UP001016761">
    <property type="component" value="Unassembled WGS sequence"/>
</dbReference>
<organism evidence="1 2">
    <name type="scientific">Haloterrigena gelatinilytica</name>
    <dbReference type="NCBI Taxonomy" id="2741724"/>
    <lineage>
        <taxon>Archaea</taxon>
        <taxon>Methanobacteriati</taxon>
        <taxon>Methanobacteriota</taxon>
        <taxon>Stenosarchaea group</taxon>
        <taxon>Halobacteria</taxon>
        <taxon>Halobacteriales</taxon>
        <taxon>Natrialbaceae</taxon>
        <taxon>Haloterrigena</taxon>
    </lineage>
</organism>
<dbReference type="EMBL" id="JABUQZ010000001">
    <property type="protein sequence ID" value="NUC71666.1"/>
    <property type="molecule type" value="Genomic_DNA"/>
</dbReference>
<comment type="caution">
    <text evidence="1">The sequence shown here is derived from an EMBL/GenBank/DDBJ whole genome shotgun (WGS) entry which is preliminary data.</text>
</comment>
<keyword evidence="2" id="KW-1185">Reference proteome</keyword>
<evidence type="ECO:0000313" key="1">
    <source>
        <dbReference type="EMBL" id="NUC71666.1"/>
    </source>
</evidence>
<name>A0ABX2L7F7_9EURY</name>
<sequence length="82" mass="9334">MKDETSGSLAFGDRDKAMDWVEYQASLTGNEWEKVEKNHYEICWSSDDRAIAHGTVRAVRISNPAVLLHETDCPPKNRGDKR</sequence>
<dbReference type="RefSeq" id="WP_174679657.1">
    <property type="nucleotide sequence ID" value="NZ_JABUQZ010000001.1"/>
</dbReference>